<dbReference type="AlphaFoldDB" id="A0A317T5E5"/>
<proteinExistence type="predicted"/>
<accession>A0A317T5E5</accession>
<dbReference type="Gene3D" id="1.20.1640.10">
    <property type="entry name" value="Multidrug efflux transporter AcrB transmembrane domain"/>
    <property type="match status" value="1"/>
</dbReference>
<dbReference type="Proteomes" id="UP000246278">
    <property type="component" value="Unassembled WGS sequence"/>
</dbReference>
<comment type="caution">
    <text evidence="1">The sequence shown here is derived from an EMBL/GenBank/DDBJ whole genome shotgun (WGS) entry which is preliminary data.</text>
</comment>
<name>A0A317T5E5_9CHLB</name>
<reference evidence="2" key="1">
    <citation type="submission" date="2017-10" db="EMBL/GenBank/DDBJ databases">
        <authorList>
            <person name="Gaisin V.A."/>
            <person name="Rysina M.S."/>
            <person name="Grouzdev D.S."/>
        </authorList>
    </citation>
    <scope>NUCLEOTIDE SEQUENCE [LARGE SCALE GENOMIC DNA]</scope>
    <source>
        <strain evidence="2">V1</strain>
    </source>
</reference>
<evidence type="ECO:0000313" key="2">
    <source>
        <dbReference type="Proteomes" id="UP000246278"/>
    </source>
</evidence>
<organism evidence="1 2">
    <name type="scientific">Prosthecochloris marina</name>
    <dbReference type="NCBI Taxonomy" id="2017681"/>
    <lineage>
        <taxon>Bacteria</taxon>
        <taxon>Pseudomonadati</taxon>
        <taxon>Chlorobiota</taxon>
        <taxon>Chlorobiia</taxon>
        <taxon>Chlorobiales</taxon>
        <taxon>Chlorobiaceae</taxon>
        <taxon>Prosthecochloris</taxon>
    </lineage>
</organism>
<protein>
    <submittedName>
        <fullName evidence="1">Uncharacterized protein</fullName>
    </submittedName>
</protein>
<evidence type="ECO:0000313" key="1">
    <source>
        <dbReference type="EMBL" id="PWW81942.1"/>
    </source>
</evidence>
<keyword evidence="2" id="KW-1185">Reference proteome</keyword>
<dbReference type="EMBL" id="PDNZ01000004">
    <property type="protein sequence ID" value="PWW81942.1"/>
    <property type="molecule type" value="Genomic_DNA"/>
</dbReference>
<gene>
    <name evidence="1" type="ORF">CR164_06165</name>
</gene>
<sequence length="61" mass="6746">MMPMALALGWGLLLATPLTVVLVPCLYMIGFDIQHFILQNRENPEGILNKSGRLFCMGIIA</sequence>